<dbReference type="EMBL" id="BMAT01002201">
    <property type="protein sequence ID" value="GFS01184.1"/>
    <property type="molecule type" value="Genomic_DNA"/>
</dbReference>
<comment type="caution">
    <text evidence="1">The sequence shown here is derived from an EMBL/GenBank/DDBJ whole genome shotgun (WGS) entry which is preliminary data.</text>
</comment>
<proteinExistence type="predicted"/>
<keyword evidence="2" id="KW-1185">Reference proteome</keyword>
<organism evidence="1 2">
    <name type="scientific">Elysia marginata</name>
    <dbReference type="NCBI Taxonomy" id="1093978"/>
    <lineage>
        <taxon>Eukaryota</taxon>
        <taxon>Metazoa</taxon>
        <taxon>Spiralia</taxon>
        <taxon>Lophotrochozoa</taxon>
        <taxon>Mollusca</taxon>
        <taxon>Gastropoda</taxon>
        <taxon>Heterobranchia</taxon>
        <taxon>Euthyneura</taxon>
        <taxon>Panpulmonata</taxon>
        <taxon>Sacoglossa</taxon>
        <taxon>Placobranchoidea</taxon>
        <taxon>Plakobranchidae</taxon>
        <taxon>Elysia</taxon>
    </lineage>
</organism>
<dbReference type="GO" id="GO:0003676">
    <property type="term" value="F:nucleic acid binding"/>
    <property type="evidence" value="ECO:0007669"/>
    <property type="project" value="InterPro"/>
</dbReference>
<reference evidence="1 2" key="1">
    <citation type="journal article" date="2021" name="Elife">
        <title>Chloroplast acquisition without the gene transfer in kleptoplastic sea slugs, Plakobranchus ocellatus.</title>
        <authorList>
            <person name="Maeda T."/>
            <person name="Takahashi S."/>
            <person name="Yoshida T."/>
            <person name="Shimamura S."/>
            <person name="Takaki Y."/>
            <person name="Nagai Y."/>
            <person name="Toyoda A."/>
            <person name="Suzuki Y."/>
            <person name="Arimoto A."/>
            <person name="Ishii H."/>
            <person name="Satoh N."/>
            <person name="Nishiyama T."/>
            <person name="Hasebe M."/>
            <person name="Maruyama T."/>
            <person name="Minagawa J."/>
            <person name="Obokata J."/>
            <person name="Shigenobu S."/>
        </authorList>
    </citation>
    <scope>NUCLEOTIDE SEQUENCE [LARGE SCALE GENOMIC DNA]</scope>
</reference>
<name>A0AAV4HSJ6_9GAST</name>
<dbReference type="Proteomes" id="UP000762676">
    <property type="component" value="Unassembled WGS sequence"/>
</dbReference>
<evidence type="ECO:0000313" key="2">
    <source>
        <dbReference type="Proteomes" id="UP000762676"/>
    </source>
</evidence>
<protein>
    <submittedName>
        <fullName evidence="1">Transposable element Tc3 transposase</fullName>
    </submittedName>
</protein>
<sequence length="236" mass="27126">MKIASKLSSLKRVYFRDSQNRQNDVVCGRKKLDISLQQLYHETDRLSQKVMNSAGVCWSGKTEVVFLGTKQALRSSLMMDWACKNFNQSINWHETLKVNSKNYISLLKKKLLPSCQKLYPQGDFILQQGGATSLTSRATRKFLIDQGVDFIAKDEWPPQSPDLNPMDYAMWDSLAEVYMGQSIPLTVNELKAKIKESWRQISIEEVGKSSQHGAKELEILFSWKWKEVLQITLKTD</sequence>
<dbReference type="Gene3D" id="3.30.420.10">
    <property type="entry name" value="Ribonuclease H-like superfamily/Ribonuclease H"/>
    <property type="match status" value="1"/>
</dbReference>
<evidence type="ECO:0000313" key="1">
    <source>
        <dbReference type="EMBL" id="GFS01184.1"/>
    </source>
</evidence>
<dbReference type="AlphaFoldDB" id="A0AAV4HSJ6"/>
<accession>A0AAV4HSJ6</accession>
<dbReference type="InterPro" id="IPR036397">
    <property type="entry name" value="RNaseH_sf"/>
</dbReference>
<gene>
    <name evidence="1" type="ORF">ElyMa_001090000</name>
</gene>